<protein>
    <recommendedName>
        <fullName evidence="4">Secreted protein</fullName>
    </recommendedName>
</protein>
<accession>A0AA36IYU9</accession>
<feature type="signal peptide" evidence="1">
    <location>
        <begin position="1"/>
        <end position="16"/>
    </location>
</feature>
<dbReference type="AlphaFoldDB" id="A0AA36IYU9"/>
<feature type="chain" id="PRO_5041364271" description="Secreted protein" evidence="1">
    <location>
        <begin position="17"/>
        <end position="380"/>
    </location>
</feature>
<proteinExistence type="predicted"/>
<dbReference type="Proteomes" id="UP001178507">
    <property type="component" value="Unassembled WGS sequence"/>
</dbReference>
<evidence type="ECO:0000313" key="2">
    <source>
        <dbReference type="EMBL" id="CAJ1396014.1"/>
    </source>
</evidence>
<evidence type="ECO:0008006" key="4">
    <source>
        <dbReference type="Google" id="ProtNLM"/>
    </source>
</evidence>
<gene>
    <name evidence="2" type="ORF">EVOR1521_LOCUS20305</name>
</gene>
<organism evidence="2 3">
    <name type="scientific">Effrenium voratum</name>
    <dbReference type="NCBI Taxonomy" id="2562239"/>
    <lineage>
        <taxon>Eukaryota</taxon>
        <taxon>Sar</taxon>
        <taxon>Alveolata</taxon>
        <taxon>Dinophyceae</taxon>
        <taxon>Suessiales</taxon>
        <taxon>Symbiodiniaceae</taxon>
        <taxon>Effrenium</taxon>
    </lineage>
</organism>
<keyword evidence="1" id="KW-0732">Signal</keyword>
<dbReference type="EMBL" id="CAUJNA010003216">
    <property type="protein sequence ID" value="CAJ1396014.1"/>
    <property type="molecule type" value="Genomic_DNA"/>
</dbReference>
<keyword evidence="3" id="KW-1185">Reference proteome</keyword>
<reference evidence="2" key="1">
    <citation type="submission" date="2023-08" db="EMBL/GenBank/DDBJ databases">
        <authorList>
            <person name="Chen Y."/>
            <person name="Shah S."/>
            <person name="Dougan E. K."/>
            <person name="Thang M."/>
            <person name="Chan C."/>
        </authorList>
    </citation>
    <scope>NUCLEOTIDE SEQUENCE</scope>
</reference>
<sequence length="380" mass="41294">MKLTSLLATLLGVGSASNLPPAPPPLPLKLSKQAFATDEMDFEKKQKFEDLVAGPLHSASDLVSDKVDTYLQRIADVVTEKDAATSSKEMLEMATDIRKLLDKVVPKLLWARDNSSAVERDNRPSNASQATIAQDVLLKLETYSSWAWPVIIGYARDAYDEKTLTDDIKARMQRGTDGSLSYLSSVLLYAWQAAKFQFPVVEGMMARKDSNGEILVKAGCAASYAQLLGDMTQMYSDLSDSKLECFLKDGNLTDWQKCAADAAHSLYKVNMAIAEASNAMWQCFGIYWGCSQLVNQAYADLAKALGASLDMSKTCSGEDAELCKSYAFKVLGTLSQGAGLMESATDDCSLKGASGNSALNPWAATPFEQRKDVETTQAKV</sequence>
<comment type="caution">
    <text evidence="2">The sequence shown here is derived from an EMBL/GenBank/DDBJ whole genome shotgun (WGS) entry which is preliminary data.</text>
</comment>
<name>A0AA36IYU9_9DINO</name>
<evidence type="ECO:0000313" key="3">
    <source>
        <dbReference type="Proteomes" id="UP001178507"/>
    </source>
</evidence>
<evidence type="ECO:0000256" key="1">
    <source>
        <dbReference type="SAM" id="SignalP"/>
    </source>
</evidence>